<keyword evidence="2" id="KW-0413">Isomerase</keyword>
<dbReference type="RefSeq" id="WP_236344733.1">
    <property type="nucleotide sequence ID" value="NZ_CAKMMF010000029.1"/>
</dbReference>
<name>A0ABM9CPA0_9BACL</name>
<accession>A0ABM9CPA0</accession>
<dbReference type="PANTHER" id="PTHR10885:SF0">
    <property type="entry name" value="ISOPENTENYL-DIPHOSPHATE DELTA-ISOMERASE"/>
    <property type="match status" value="1"/>
</dbReference>
<dbReference type="PANTHER" id="PTHR10885">
    <property type="entry name" value="ISOPENTENYL-DIPHOSPHATE DELTA-ISOMERASE"/>
    <property type="match status" value="1"/>
</dbReference>
<feature type="domain" description="Nudix hydrolase" evidence="1">
    <location>
        <begin position="36"/>
        <end position="179"/>
    </location>
</feature>
<protein>
    <submittedName>
        <fullName evidence="2">Isopentenyl-diphosphate Delta-isomerase</fullName>
        <ecNumber evidence="2">5.3.3.2</ecNumber>
    </submittedName>
</protein>
<dbReference type="CDD" id="cd04692">
    <property type="entry name" value="NUDIX_Hydrolase"/>
    <property type="match status" value="1"/>
</dbReference>
<dbReference type="Pfam" id="PF00293">
    <property type="entry name" value="NUDIX"/>
    <property type="match status" value="1"/>
</dbReference>
<organism evidence="2 3">
    <name type="scientific">Paenibacillus plantiphilus</name>
    <dbReference type="NCBI Taxonomy" id="2905650"/>
    <lineage>
        <taxon>Bacteria</taxon>
        <taxon>Bacillati</taxon>
        <taxon>Bacillota</taxon>
        <taxon>Bacilli</taxon>
        <taxon>Bacillales</taxon>
        <taxon>Paenibacillaceae</taxon>
        <taxon>Paenibacillus</taxon>
    </lineage>
</organism>
<dbReference type="Gene3D" id="3.90.79.10">
    <property type="entry name" value="Nucleoside Triphosphate Pyrophosphohydrolase"/>
    <property type="match status" value="1"/>
</dbReference>
<reference evidence="2" key="1">
    <citation type="submission" date="2022-01" db="EMBL/GenBank/DDBJ databases">
        <authorList>
            <person name="Criscuolo A."/>
        </authorList>
    </citation>
    <scope>NUCLEOTIDE SEQUENCE</scope>
    <source>
        <strain evidence="2">CIP111893</strain>
    </source>
</reference>
<gene>
    <name evidence="2" type="primary">idi</name>
    <name evidence="2" type="ORF">PAECIP111893_04318</name>
</gene>
<dbReference type="EC" id="5.3.3.2" evidence="2"/>
<dbReference type="PROSITE" id="PS51462">
    <property type="entry name" value="NUDIX"/>
    <property type="match status" value="1"/>
</dbReference>
<dbReference type="EMBL" id="CAKMMF010000029">
    <property type="protein sequence ID" value="CAH1217843.1"/>
    <property type="molecule type" value="Genomic_DNA"/>
</dbReference>
<proteinExistence type="predicted"/>
<evidence type="ECO:0000259" key="1">
    <source>
        <dbReference type="PROSITE" id="PS51462"/>
    </source>
</evidence>
<keyword evidence="3" id="KW-1185">Reference proteome</keyword>
<dbReference type="GO" id="GO:0004452">
    <property type="term" value="F:isopentenyl-diphosphate delta-isomerase activity"/>
    <property type="evidence" value="ECO:0007669"/>
    <property type="project" value="UniProtKB-EC"/>
</dbReference>
<dbReference type="Proteomes" id="UP000838686">
    <property type="component" value="Unassembled WGS sequence"/>
</dbReference>
<sequence>MSFGDDSSKEERFDIYDDSGAHIGTASRSEVHALGYWHRSFHCWVTRRAGDRKLVMFQLRHGNKDTYPLHYDITAAGHLAAGETVQDAVREIEEELGIPTTFEMLIPLSQTSFESSGIAQGVPFIDREISDVFALVYDGPLDSLQLQADEVIGIFEAELESMIELFEGRLDAVIAQGFEVDENGSRRFDERQVTTSEFVTRPLSHYAAVFRSLLAHT</sequence>
<dbReference type="InterPro" id="IPR015797">
    <property type="entry name" value="NUDIX_hydrolase-like_dom_sf"/>
</dbReference>
<comment type="caution">
    <text evidence="2">The sequence shown here is derived from an EMBL/GenBank/DDBJ whole genome shotgun (WGS) entry which is preliminary data.</text>
</comment>
<dbReference type="InterPro" id="IPR000086">
    <property type="entry name" value="NUDIX_hydrolase_dom"/>
</dbReference>
<dbReference type="SUPFAM" id="SSF55811">
    <property type="entry name" value="Nudix"/>
    <property type="match status" value="1"/>
</dbReference>
<evidence type="ECO:0000313" key="2">
    <source>
        <dbReference type="EMBL" id="CAH1217843.1"/>
    </source>
</evidence>
<evidence type="ECO:0000313" key="3">
    <source>
        <dbReference type="Proteomes" id="UP000838686"/>
    </source>
</evidence>